<comment type="caution">
    <text evidence="1">The sequence shown here is derived from an EMBL/GenBank/DDBJ whole genome shotgun (WGS) entry which is preliminary data.</text>
</comment>
<dbReference type="RefSeq" id="WP_184534967.1">
    <property type="nucleotide sequence ID" value="NZ_JACHJW010000001.1"/>
</dbReference>
<dbReference type="EMBL" id="JACHJW010000001">
    <property type="protein sequence ID" value="MBB4958955.1"/>
    <property type="molecule type" value="Genomic_DNA"/>
</dbReference>
<reference evidence="1 2" key="1">
    <citation type="submission" date="2020-08" db="EMBL/GenBank/DDBJ databases">
        <title>Sequencing the genomes of 1000 actinobacteria strains.</title>
        <authorList>
            <person name="Klenk H.-P."/>
        </authorList>
    </citation>
    <scope>NUCLEOTIDE SEQUENCE [LARGE SCALE GENOMIC DNA]</scope>
    <source>
        <strain evidence="1 2">DSM 45886</strain>
    </source>
</reference>
<evidence type="ECO:0000313" key="1">
    <source>
        <dbReference type="EMBL" id="MBB4958955.1"/>
    </source>
</evidence>
<organism evidence="1 2">
    <name type="scientific">Micromonospora polyrhachis</name>
    <dbReference type="NCBI Taxonomy" id="1282883"/>
    <lineage>
        <taxon>Bacteria</taxon>
        <taxon>Bacillati</taxon>
        <taxon>Actinomycetota</taxon>
        <taxon>Actinomycetes</taxon>
        <taxon>Micromonosporales</taxon>
        <taxon>Micromonosporaceae</taxon>
        <taxon>Micromonospora</taxon>
    </lineage>
</organism>
<keyword evidence="2" id="KW-1185">Reference proteome</keyword>
<dbReference type="Proteomes" id="UP000578819">
    <property type="component" value="Unassembled WGS sequence"/>
</dbReference>
<dbReference type="AlphaFoldDB" id="A0A7W7WPI1"/>
<accession>A0A7W7WPI1</accession>
<sequence length="85" mass="9774">MTCREPEWSDDDRAWMLALAYYRDTRCPLCGGDIRDCTAPEDDVVVTVPPPRRCLATDELRLATDQHKDKPGAGALLWRTEVRRR</sequence>
<evidence type="ECO:0000313" key="2">
    <source>
        <dbReference type="Proteomes" id="UP000578819"/>
    </source>
</evidence>
<proteinExistence type="predicted"/>
<gene>
    <name evidence="1" type="ORF">FHR38_002688</name>
</gene>
<name>A0A7W7WPI1_9ACTN</name>
<protein>
    <submittedName>
        <fullName evidence="1">Uncharacterized protein</fullName>
    </submittedName>
</protein>